<protein>
    <submittedName>
        <fullName evidence="1">Uncharacterized protein</fullName>
    </submittedName>
</protein>
<dbReference type="Proteomes" id="UP000188268">
    <property type="component" value="Unassembled WGS sequence"/>
</dbReference>
<reference evidence="1 2" key="1">
    <citation type="submission" date="2013-09" db="EMBL/GenBank/DDBJ databases">
        <title>Corchorus capsularis genome sequencing.</title>
        <authorList>
            <person name="Alam M."/>
            <person name="Haque M.S."/>
            <person name="Islam M.S."/>
            <person name="Emdad E.M."/>
            <person name="Islam M.M."/>
            <person name="Ahmed B."/>
            <person name="Halim A."/>
            <person name="Hossen Q.M.M."/>
            <person name="Hossain M.Z."/>
            <person name="Ahmed R."/>
            <person name="Khan M.M."/>
            <person name="Islam R."/>
            <person name="Rashid M.M."/>
            <person name="Khan S.A."/>
            <person name="Rahman M.S."/>
            <person name="Alam M."/>
        </authorList>
    </citation>
    <scope>NUCLEOTIDE SEQUENCE [LARGE SCALE GENOMIC DNA]</scope>
    <source>
        <strain evidence="2">cv. CVL-1</strain>
        <tissue evidence="1">Whole seedling</tissue>
    </source>
</reference>
<proteinExistence type="predicted"/>
<organism evidence="1 2">
    <name type="scientific">Corchorus capsularis</name>
    <name type="common">Jute</name>
    <dbReference type="NCBI Taxonomy" id="210143"/>
    <lineage>
        <taxon>Eukaryota</taxon>
        <taxon>Viridiplantae</taxon>
        <taxon>Streptophyta</taxon>
        <taxon>Embryophyta</taxon>
        <taxon>Tracheophyta</taxon>
        <taxon>Spermatophyta</taxon>
        <taxon>Magnoliopsida</taxon>
        <taxon>eudicotyledons</taxon>
        <taxon>Gunneridae</taxon>
        <taxon>Pentapetalae</taxon>
        <taxon>rosids</taxon>
        <taxon>malvids</taxon>
        <taxon>Malvales</taxon>
        <taxon>Malvaceae</taxon>
        <taxon>Grewioideae</taxon>
        <taxon>Apeibeae</taxon>
        <taxon>Corchorus</taxon>
    </lineage>
</organism>
<dbReference type="EMBL" id="AWWV01008818">
    <property type="protein sequence ID" value="OMO89149.1"/>
    <property type="molecule type" value="Genomic_DNA"/>
</dbReference>
<sequence length="33" mass="3867">MTGRLGFMMASAGKRRIFAIGKKKEGRRRRREN</sequence>
<dbReference type="Gramene" id="OMO89149">
    <property type="protein sequence ID" value="OMO89149"/>
    <property type="gene ID" value="CCACVL1_07995"/>
</dbReference>
<name>A0A1R3J2T3_COCAP</name>
<evidence type="ECO:0000313" key="1">
    <source>
        <dbReference type="EMBL" id="OMO89149.1"/>
    </source>
</evidence>
<comment type="caution">
    <text evidence="1">The sequence shown here is derived from an EMBL/GenBank/DDBJ whole genome shotgun (WGS) entry which is preliminary data.</text>
</comment>
<keyword evidence="2" id="KW-1185">Reference proteome</keyword>
<accession>A0A1R3J2T3</accession>
<evidence type="ECO:0000313" key="2">
    <source>
        <dbReference type="Proteomes" id="UP000188268"/>
    </source>
</evidence>
<gene>
    <name evidence="1" type="ORF">CCACVL1_07995</name>
</gene>
<dbReference type="AlphaFoldDB" id="A0A1R3J2T3"/>